<dbReference type="GO" id="GO:0032981">
    <property type="term" value="P:mitochondrial respiratory chain complex I assembly"/>
    <property type="evidence" value="ECO:0007669"/>
    <property type="project" value="TreeGrafter"/>
</dbReference>
<dbReference type="PANTHER" id="PTHR15224:SF1">
    <property type="entry name" value="NADH DEHYDROGENASE [UBIQUINONE] IRON-SULFUR PROTEIN 5"/>
    <property type="match status" value="1"/>
</dbReference>
<sequence length="127" mass="13649">MASGYGLNGGVGRCFPFWQEVMGCYVVNTSATDDSGKKKCGFALEDYYECLHHKKEVSSGPREAGAFGIAGQEIDDGAQHARALAIQAAYARTESSTARDDAPSVKQIRNLGLIDKEEDTKKVLGQS</sequence>
<proteinExistence type="inferred from homology"/>
<evidence type="ECO:0000256" key="1">
    <source>
        <dbReference type="ARBA" id="ARBA00003195"/>
    </source>
</evidence>
<evidence type="ECO:0000256" key="13">
    <source>
        <dbReference type="ARBA" id="ARBA00023157"/>
    </source>
</evidence>
<dbReference type="AlphaFoldDB" id="A0A9P9GXY3"/>
<keyword evidence="18" id="KW-1185">Reference proteome</keyword>
<evidence type="ECO:0000256" key="12">
    <source>
        <dbReference type="ARBA" id="ARBA00023136"/>
    </source>
</evidence>
<accession>A0A9P9GXY3</accession>
<keyword evidence="12" id="KW-0472">Membrane</keyword>
<reference evidence="17" key="1">
    <citation type="journal article" date="2021" name="Nat. Commun.">
        <title>Genetic determinants of endophytism in the Arabidopsis root mycobiome.</title>
        <authorList>
            <person name="Mesny F."/>
            <person name="Miyauchi S."/>
            <person name="Thiergart T."/>
            <person name="Pickel B."/>
            <person name="Atanasova L."/>
            <person name="Karlsson M."/>
            <person name="Huettel B."/>
            <person name="Barry K.W."/>
            <person name="Haridas S."/>
            <person name="Chen C."/>
            <person name="Bauer D."/>
            <person name="Andreopoulos W."/>
            <person name="Pangilinan J."/>
            <person name="LaButti K."/>
            <person name="Riley R."/>
            <person name="Lipzen A."/>
            <person name="Clum A."/>
            <person name="Drula E."/>
            <person name="Henrissat B."/>
            <person name="Kohler A."/>
            <person name="Grigoriev I.V."/>
            <person name="Martin F.M."/>
            <person name="Hacquard S."/>
        </authorList>
    </citation>
    <scope>NUCLEOTIDE SEQUENCE</scope>
    <source>
        <strain evidence="17">FSSC 5 MPI-SDFR-AT-0091</strain>
    </source>
</reference>
<evidence type="ECO:0000256" key="3">
    <source>
        <dbReference type="ARBA" id="ARBA00004637"/>
    </source>
</evidence>
<evidence type="ECO:0000256" key="11">
    <source>
        <dbReference type="ARBA" id="ARBA00023128"/>
    </source>
</evidence>
<name>A0A9P9GXY3_FUSSL</name>
<keyword evidence="7" id="KW-0813">Transport</keyword>
<keyword evidence="10" id="KW-0249">Electron transport</keyword>
<keyword evidence="8" id="KW-0679">Respiratory chain</keyword>
<comment type="function">
    <text evidence="1">Accessory subunit of the mitochondrial membrane respiratory chain NADH dehydrogenase (Complex I), that is believed not to be involved in catalysis. Complex I functions in the transfer of electrons from NADH to the respiratory chain. The immediate electron acceptor for the enzyme is believed to be ubiquinone.</text>
</comment>
<gene>
    <name evidence="17" type="ORF">B0J15DRAFT_551789</name>
</gene>
<evidence type="ECO:0000256" key="4">
    <source>
        <dbReference type="ARBA" id="ARBA00007372"/>
    </source>
</evidence>
<comment type="caution">
    <text evidence="17">The sequence shown here is derived from an EMBL/GenBank/DDBJ whole genome shotgun (WGS) entry which is preliminary data.</text>
</comment>
<dbReference type="GO" id="GO:0005743">
    <property type="term" value="C:mitochondrial inner membrane"/>
    <property type="evidence" value="ECO:0007669"/>
    <property type="project" value="UniProtKB-SubCell"/>
</dbReference>
<evidence type="ECO:0000256" key="6">
    <source>
        <dbReference type="ARBA" id="ARBA00013482"/>
    </source>
</evidence>
<dbReference type="Proteomes" id="UP000736672">
    <property type="component" value="Unassembled WGS sequence"/>
</dbReference>
<feature type="disulfide bond" evidence="16">
    <location>
        <begin position="24"/>
        <end position="40"/>
    </location>
</feature>
<comment type="similarity">
    <text evidence="4">Belongs to the complex I NDUFS5 subunit family.</text>
</comment>
<keyword evidence="11" id="KW-0496">Mitochondrion</keyword>
<comment type="subunit">
    <text evidence="5">Mammalian complex I is composed of 45 different subunits. This is a component of the iron-sulfur (IP) fragment of the enzyme.</text>
</comment>
<dbReference type="EMBL" id="JAGTJS010000016">
    <property type="protein sequence ID" value="KAH7246788.1"/>
    <property type="molecule type" value="Genomic_DNA"/>
</dbReference>
<evidence type="ECO:0000256" key="2">
    <source>
        <dbReference type="ARBA" id="ARBA00004569"/>
    </source>
</evidence>
<evidence type="ECO:0000313" key="18">
    <source>
        <dbReference type="Proteomes" id="UP000736672"/>
    </source>
</evidence>
<evidence type="ECO:0000256" key="14">
    <source>
        <dbReference type="ARBA" id="ARBA00031222"/>
    </source>
</evidence>
<dbReference type="InterPro" id="IPR019342">
    <property type="entry name" value="NADH_UbQ_OxRdtase_FeS-su5"/>
</dbReference>
<evidence type="ECO:0000256" key="15">
    <source>
        <dbReference type="ARBA" id="ARBA00032739"/>
    </source>
</evidence>
<comment type="subcellular location">
    <subcellularLocation>
        <location evidence="3">Mitochondrion inner membrane</location>
        <topology evidence="3">Peripheral membrane protein</topology>
    </subcellularLocation>
    <subcellularLocation>
        <location evidence="2">Mitochondrion intermembrane space</location>
    </subcellularLocation>
</comment>
<evidence type="ECO:0000256" key="16">
    <source>
        <dbReference type="PIRSR" id="PIRSR619342-50"/>
    </source>
</evidence>
<evidence type="ECO:0000256" key="9">
    <source>
        <dbReference type="ARBA" id="ARBA00022792"/>
    </source>
</evidence>
<keyword evidence="9" id="KW-0999">Mitochondrion inner membrane</keyword>
<dbReference type="GO" id="GO:0005758">
    <property type="term" value="C:mitochondrial intermembrane space"/>
    <property type="evidence" value="ECO:0007669"/>
    <property type="project" value="UniProtKB-SubCell"/>
</dbReference>
<feature type="disulfide bond" evidence="16">
    <location>
        <begin position="14"/>
        <end position="50"/>
    </location>
</feature>
<evidence type="ECO:0000256" key="10">
    <source>
        <dbReference type="ARBA" id="ARBA00022982"/>
    </source>
</evidence>
<dbReference type="CDD" id="cd24141">
    <property type="entry name" value="NDUFS5-like"/>
    <property type="match status" value="1"/>
</dbReference>
<evidence type="ECO:0000256" key="7">
    <source>
        <dbReference type="ARBA" id="ARBA00022448"/>
    </source>
</evidence>
<keyword evidence="13 16" id="KW-1015">Disulfide bond</keyword>
<evidence type="ECO:0000256" key="8">
    <source>
        <dbReference type="ARBA" id="ARBA00022660"/>
    </source>
</evidence>
<organism evidence="17 18">
    <name type="scientific">Fusarium solani</name>
    <name type="common">Filamentous fungus</name>
    <dbReference type="NCBI Taxonomy" id="169388"/>
    <lineage>
        <taxon>Eukaryota</taxon>
        <taxon>Fungi</taxon>
        <taxon>Dikarya</taxon>
        <taxon>Ascomycota</taxon>
        <taxon>Pezizomycotina</taxon>
        <taxon>Sordariomycetes</taxon>
        <taxon>Hypocreomycetidae</taxon>
        <taxon>Hypocreales</taxon>
        <taxon>Nectriaceae</taxon>
        <taxon>Fusarium</taxon>
        <taxon>Fusarium solani species complex</taxon>
    </lineage>
</organism>
<evidence type="ECO:0000313" key="17">
    <source>
        <dbReference type="EMBL" id="KAH7246788.1"/>
    </source>
</evidence>
<evidence type="ECO:0000256" key="5">
    <source>
        <dbReference type="ARBA" id="ARBA00011261"/>
    </source>
</evidence>
<dbReference type="OrthoDB" id="9992197at2759"/>
<dbReference type="PANTHER" id="PTHR15224">
    <property type="entry name" value="NADH DEHYDROGENASE [UBIQUINONE] IRON-SULFUR PROTEIN 5"/>
    <property type="match status" value="1"/>
</dbReference>
<protein>
    <recommendedName>
        <fullName evidence="6">NADH dehydrogenase [ubiquinone] iron-sulfur protein 5</fullName>
    </recommendedName>
    <alternativeName>
        <fullName evidence="14">Complex I-15 kDa</fullName>
    </alternativeName>
    <alternativeName>
        <fullName evidence="15">NADH-ubiquinone oxidoreductase 15 kDa subunit</fullName>
    </alternativeName>
</protein>